<dbReference type="Pfam" id="PF00010">
    <property type="entry name" value="HLH"/>
    <property type="match status" value="1"/>
</dbReference>
<organism evidence="3 4">
    <name type="scientific">Ridgeia piscesae</name>
    <name type="common">Tubeworm</name>
    <dbReference type="NCBI Taxonomy" id="27915"/>
    <lineage>
        <taxon>Eukaryota</taxon>
        <taxon>Metazoa</taxon>
        <taxon>Spiralia</taxon>
        <taxon>Lophotrochozoa</taxon>
        <taxon>Annelida</taxon>
        <taxon>Polychaeta</taxon>
        <taxon>Sedentaria</taxon>
        <taxon>Canalipalpata</taxon>
        <taxon>Sabellida</taxon>
        <taxon>Siboglinidae</taxon>
        <taxon>Ridgeia</taxon>
    </lineage>
</organism>
<dbReference type="InterPro" id="IPR036638">
    <property type="entry name" value="HLH_DNA-bd_sf"/>
</dbReference>
<dbReference type="GO" id="GO:0000981">
    <property type="term" value="F:DNA-binding transcription factor activity, RNA polymerase II-specific"/>
    <property type="evidence" value="ECO:0007669"/>
    <property type="project" value="TreeGrafter"/>
</dbReference>
<sequence length="196" mass="22468">MAGEFSQVEFNPAADTPRRLNSCMYNSRLVVSSDQRPVEQRTSSPLDSAGLGNVADVVIARAVTRSARAHSCYKHVPHREKPPQLVQRRNARERRRVQAVNNAFVRLRRYIPYENKHKRLSKVKTLRRAIDYIGYLQSLVTEADTTGQDQFERGSWKLHPPRWRAIVGGTDGKGHASQLVNVDYEDKQRYRTGQNL</sequence>
<comment type="caution">
    <text evidence="3">The sequence shown here is derived from an EMBL/GenBank/DDBJ whole genome shotgun (WGS) entry which is preliminary data.</text>
</comment>
<keyword evidence="1" id="KW-0238">DNA-binding</keyword>
<dbReference type="EMBL" id="JAODUO010001089">
    <property type="protein sequence ID" value="KAK2171233.1"/>
    <property type="molecule type" value="Genomic_DNA"/>
</dbReference>
<dbReference type="PANTHER" id="PTHR23349">
    <property type="entry name" value="BASIC HELIX-LOOP-HELIX TRANSCRIPTION FACTOR, TWIST"/>
    <property type="match status" value="1"/>
</dbReference>
<dbReference type="GO" id="GO:0000977">
    <property type="term" value="F:RNA polymerase II transcription regulatory region sequence-specific DNA binding"/>
    <property type="evidence" value="ECO:0007669"/>
    <property type="project" value="TreeGrafter"/>
</dbReference>
<dbReference type="SMART" id="SM00353">
    <property type="entry name" value="HLH"/>
    <property type="match status" value="1"/>
</dbReference>
<dbReference type="InterPro" id="IPR011598">
    <property type="entry name" value="bHLH_dom"/>
</dbReference>
<evidence type="ECO:0000313" key="4">
    <source>
        <dbReference type="Proteomes" id="UP001209878"/>
    </source>
</evidence>
<name>A0AAD9NJV5_RIDPI</name>
<dbReference type="GO" id="GO:0046983">
    <property type="term" value="F:protein dimerization activity"/>
    <property type="evidence" value="ECO:0007669"/>
    <property type="project" value="InterPro"/>
</dbReference>
<evidence type="ECO:0000259" key="2">
    <source>
        <dbReference type="PROSITE" id="PS50888"/>
    </source>
</evidence>
<keyword evidence="4" id="KW-1185">Reference proteome</keyword>
<dbReference type="CDD" id="cd11418">
    <property type="entry name" value="bHLH_TS_ASCL"/>
    <property type="match status" value="1"/>
</dbReference>
<dbReference type="PANTHER" id="PTHR23349:SF108">
    <property type="entry name" value="BHLH DOMAIN-CONTAINING PROTEIN"/>
    <property type="match status" value="1"/>
</dbReference>
<proteinExistence type="predicted"/>
<evidence type="ECO:0000256" key="1">
    <source>
        <dbReference type="ARBA" id="ARBA00023125"/>
    </source>
</evidence>
<evidence type="ECO:0000313" key="3">
    <source>
        <dbReference type="EMBL" id="KAK2171233.1"/>
    </source>
</evidence>
<dbReference type="GO" id="GO:0032502">
    <property type="term" value="P:developmental process"/>
    <property type="evidence" value="ECO:0007669"/>
    <property type="project" value="TreeGrafter"/>
</dbReference>
<reference evidence="3" key="1">
    <citation type="journal article" date="2023" name="Mol. Biol. Evol.">
        <title>Third-Generation Sequencing Reveals the Adaptive Role of the Epigenome in Three Deep-Sea Polychaetes.</title>
        <authorList>
            <person name="Perez M."/>
            <person name="Aroh O."/>
            <person name="Sun Y."/>
            <person name="Lan Y."/>
            <person name="Juniper S.K."/>
            <person name="Young C.R."/>
            <person name="Angers B."/>
            <person name="Qian P.Y."/>
        </authorList>
    </citation>
    <scope>NUCLEOTIDE SEQUENCE</scope>
    <source>
        <strain evidence="3">R07B-5</strain>
    </source>
</reference>
<protein>
    <recommendedName>
        <fullName evidence="2">BHLH domain-containing protein</fullName>
    </recommendedName>
</protein>
<feature type="domain" description="BHLH" evidence="2">
    <location>
        <begin position="84"/>
        <end position="136"/>
    </location>
</feature>
<dbReference type="InterPro" id="IPR050283">
    <property type="entry name" value="E-box_TF_Regulators"/>
</dbReference>
<dbReference type="PROSITE" id="PS50888">
    <property type="entry name" value="BHLH"/>
    <property type="match status" value="1"/>
</dbReference>
<dbReference type="SUPFAM" id="SSF47459">
    <property type="entry name" value="HLH, helix-loop-helix DNA-binding domain"/>
    <property type="match status" value="1"/>
</dbReference>
<dbReference type="AlphaFoldDB" id="A0AAD9NJV5"/>
<gene>
    <name evidence="3" type="ORF">NP493_1090g00061</name>
</gene>
<accession>A0AAD9NJV5</accession>
<dbReference type="Gene3D" id="4.10.280.10">
    <property type="entry name" value="Helix-loop-helix DNA-binding domain"/>
    <property type="match status" value="1"/>
</dbReference>
<dbReference type="Proteomes" id="UP001209878">
    <property type="component" value="Unassembled WGS sequence"/>
</dbReference>